<evidence type="ECO:0000313" key="3">
    <source>
        <dbReference type="Proteomes" id="UP000014854"/>
    </source>
</evidence>
<dbReference type="PATRIC" id="fig|1336752.4.peg.2057"/>
<evidence type="ECO:0000256" key="1">
    <source>
        <dbReference type="SAM" id="MobiDB-lite"/>
    </source>
</evidence>
<protein>
    <recommendedName>
        <fullName evidence="4">Alpha-amylase</fullName>
    </recommendedName>
</protein>
<feature type="compositionally biased region" description="Polar residues" evidence="1">
    <location>
        <begin position="13"/>
        <end position="28"/>
    </location>
</feature>
<dbReference type="RefSeq" id="WP_020329560.1">
    <property type="nucleotide sequence ID" value="NZ_ASXS01000007.1"/>
</dbReference>
<feature type="compositionally biased region" description="Polar residues" evidence="1">
    <location>
        <begin position="35"/>
        <end position="50"/>
    </location>
</feature>
<evidence type="ECO:0000313" key="2">
    <source>
        <dbReference type="EMBL" id="EPP23287.1"/>
    </source>
</evidence>
<feature type="region of interest" description="Disordered" evidence="1">
    <location>
        <begin position="1"/>
        <end position="50"/>
    </location>
</feature>
<dbReference type="Proteomes" id="UP000014854">
    <property type="component" value="Unassembled WGS sequence"/>
</dbReference>
<sequence>MSNGNKQNDHKANQANGNKGTSGHNTAYQKVLDNRANQLNPNNSRYQGKK</sequence>
<organism evidence="2 3">
    <name type="scientific">Vibrio fluvialis PG41</name>
    <dbReference type="NCBI Taxonomy" id="1336752"/>
    <lineage>
        <taxon>Bacteria</taxon>
        <taxon>Pseudomonadati</taxon>
        <taxon>Pseudomonadota</taxon>
        <taxon>Gammaproteobacteria</taxon>
        <taxon>Vibrionales</taxon>
        <taxon>Vibrionaceae</taxon>
        <taxon>Vibrio</taxon>
    </lineage>
</organism>
<name>S7I600_VIBFL</name>
<accession>S7I600</accession>
<proteinExistence type="predicted"/>
<reference evidence="2 3" key="1">
    <citation type="journal article" date="2013" name="Gut Pathog.">
        <title>Evidence of a new metabolic capacity in an emerging diarrheal pathogen: lessons from the draft genomes of Vibrio fluvialis strains PG41 and I21563.</title>
        <authorList>
            <person name="Khatri I."/>
            <person name="Mahajan S."/>
            <person name="Dureja C."/>
            <person name="Subramanian S."/>
            <person name="Raychaudhuri S."/>
        </authorList>
    </citation>
    <scope>NUCLEOTIDE SEQUENCE [LARGE SCALE GENOMIC DNA]</scope>
    <source>
        <strain evidence="2 3">PG41</strain>
    </source>
</reference>
<dbReference type="AlphaFoldDB" id="S7I600"/>
<comment type="caution">
    <text evidence="2">The sequence shown here is derived from an EMBL/GenBank/DDBJ whole genome shotgun (WGS) entry which is preliminary data.</text>
</comment>
<gene>
    <name evidence="2" type="ORF">L910_4357</name>
</gene>
<dbReference type="EMBL" id="ASXS01000007">
    <property type="protein sequence ID" value="EPP23287.1"/>
    <property type="molecule type" value="Genomic_DNA"/>
</dbReference>
<evidence type="ECO:0008006" key="4">
    <source>
        <dbReference type="Google" id="ProtNLM"/>
    </source>
</evidence>